<comment type="caution">
    <text evidence="7">The sequence shown here is derived from an EMBL/GenBank/DDBJ whole genome shotgun (WGS) entry which is preliminary data.</text>
</comment>
<dbReference type="PANTHER" id="PTHR23291">
    <property type="entry name" value="BAX INHIBITOR-RELATED"/>
    <property type="match status" value="1"/>
</dbReference>
<comment type="caution">
    <text evidence="5">Lacks conserved residue(s) required for the propagation of feature annotation.</text>
</comment>
<dbReference type="PANTHER" id="PTHR23291:SF35">
    <property type="entry name" value="PROTEIN LIFEGUARD 3"/>
    <property type="match status" value="1"/>
</dbReference>
<dbReference type="GO" id="GO:0005794">
    <property type="term" value="C:Golgi apparatus"/>
    <property type="evidence" value="ECO:0007669"/>
    <property type="project" value="TreeGrafter"/>
</dbReference>
<evidence type="ECO:0000256" key="3">
    <source>
        <dbReference type="ARBA" id="ARBA00022989"/>
    </source>
</evidence>
<feature type="transmembrane region" description="Helical" evidence="5">
    <location>
        <begin position="126"/>
        <end position="145"/>
    </location>
</feature>
<feature type="region of interest" description="Disordered" evidence="6">
    <location>
        <begin position="1"/>
        <end position="20"/>
    </location>
</feature>
<keyword evidence="8" id="KW-1185">Reference proteome</keyword>
<evidence type="ECO:0000313" key="8">
    <source>
        <dbReference type="Proteomes" id="UP001142489"/>
    </source>
</evidence>
<keyword evidence="2 5" id="KW-0812">Transmembrane</keyword>
<accession>A0A9Q0Y994</accession>
<dbReference type="EMBL" id="JAPFRF010000001">
    <property type="protein sequence ID" value="KAJ7345953.1"/>
    <property type="molecule type" value="Genomic_DNA"/>
</dbReference>
<dbReference type="Pfam" id="PF01027">
    <property type="entry name" value="Bax1-I"/>
    <property type="match status" value="1"/>
</dbReference>
<dbReference type="OrthoDB" id="10472552at2759"/>
<gene>
    <name evidence="7" type="ORF">JRQ81_001903</name>
</gene>
<proteinExistence type="inferred from homology"/>
<dbReference type="Proteomes" id="UP001142489">
    <property type="component" value="Unassembled WGS sequence"/>
</dbReference>
<sequence length="151" mass="17344">MGKEEMPSMGHIPSTNHHSHGIRDRYHVQHENRSTNFAVFVTATITIVVSNLSFMKKVDLMTYTVFFCILAVVTIAFNIVIFLLLAFRYVHWVYMLYSAVCATVFTLFLARDSQLLLGNKITLMDYIYAGISIYVDIIFIFFSILQLGSRN</sequence>
<dbReference type="GO" id="GO:2001234">
    <property type="term" value="P:negative regulation of apoptotic signaling pathway"/>
    <property type="evidence" value="ECO:0007669"/>
    <property type="project" value="TreeGrafter"/>
</dbReference>
<feature type="transmembrane region" description="Helical" evidence="5">
    <location>
        <begin position="35"/>
        <end position="54"/>
    </location>
</feature>
<comment type="subcellular location">
    <subcellularLocation>
        <location evidence="1">Membrane</location>
        <topology evidence="1">Multi-pass membrane protein</topology>
    </subcellularLocation>
</comment>
<evidence type="ECO:0000256" key="5">
    <source>
        <dbReference type="RuleBase" id="RU004379"/>
    </source>
</evidence>
<reference evidence="7" key="1">
    <citation type="journal article" date="2023" name="DNA Res.">
        <title>Chromosome-level genome assembly of Phrynocephalus forsythii using third-generation DNA sequencing and Hi-C analysis.</title>
        <authorList>
            <person name="Qi Y."/>
            <person name="Zhao W."/>
            <person name="Zhao Y."/>
            <person name="Niu C."/>
            <person name="Cao S."/>
            <person name="Zhang Y."/>
        </authorList>
    </citation>
    <scope>NUCLEOTIDE SEQUENCE</scope>
    <source>
        <tissue evidence="7">Muscle</tissue>
    </source>
</reference>
<dbReference type="InterPro" id="IPR006214">
    <property type="entry name" value="Bax_inhibitor_1-related"/>
</dbReference>
<dbReference type="AlphaFoldDB" id="A0A9Q0Y994"/>
<comment type="similarity">
    <text evidence="5">Belongs to the BI1 family.</text>
</comment>
<evidence type="ECO:0000256" key="6">
    <source>
        <dbReference type="SAM" id="MobiDB-lite"/>
    </source>
</evidence>
<feature type="transmembrane region" description="Helical" evidence="5">
    <location>
        <begin position="60"/>
        <end position="85"/>
    </location>
</feature>
<keyword evidence="4 5" id="KW-0472">Membrane</keyword>
<dbReference type="GO" id="GO:0016020">
    <property type="term" value="C:membrane"/>
    <property type="evidence" value="ECO:0007669"/>
    <property type="project" value="UniProtKB-SubCell"/>
</dbReference>
<keyword evidence="3 5" id="KW-1133">Transmembrane helix</keyword>
<feature type="transmembrane region" description="Helical" evidence="5">
    <location>
        <begin position="92"/>
        <end position="110"/>
    </location>
</feature>
<name>A0A9Q0Y994_9SAUR</name>
<evidence type="ECO:0000256" key="2">
    <source>
        <dbReference type="ARBA" id="ARBA00022692"/>
    </source>
</evidence>
<protein>
    <submittedName>
        <fullName evidence="7">Uncharacterized protein</fullName>
    </submittedName>
</protein>
<evidence type="ECO:0000256" key="1">
    <source>
        <dbReference type="ARBA" id="ARBA00004141"/>
    </source>
</evidence>
<evidence type="ECO:0000256" key="4">
    <source>
        <dbReference type="ARBA" id="ARBA00023136"/>
    </source>
</evidence>
<organism evidence="7 8">
    <name type="scientific">Phrynocephalus forsythii</name>
    <dbReference type="NCBI Taxonomy" id="171643"/>
    <lineage>
        <taxon>Eukaryota</taxon>
        <taxon>Metazoa</taxon>
        <taxon>Chordata</taxon>
        <taxon>Craniata</taxon>
        <taxon>Vertebrata</taxon>
        <taxon>Euteleostomi</taxon>
        <taxon>Lepidosauria</taxon>
        <taxon>Squamata</taxon>
        <taxon>Bifurcata</taxon>
        <taxon>Unidentata</taxon>
        <taxon>Episquamata</taxon>
        <taxon>Toxicofera</taxon>
        <taxon>Iguania</taxon>
        <taxon>Acrodonta</taxon>
        <taxon>Agamidae</taxon>
        <taxon>Agaminae</taxon>
        <taxon>Phrynocephalus</taxon>
    </lineage>
</organism>
<evidence type="ECO:0000313" key="7">
    <source>
        <dbReference type="EMBL" id="KAJ7345953.1"/>
    </source>
</evidence>
<dbReference type="GO" id="GO:0005783">
    <property type="term" value="C:endoplasmic reticulum"/>
    <property type="evidence" value="ECO:0007669"/>
    <property type="project" value="TreeGrafter"/>
</dbReference>